<organism evidence="1 2">
    <name type="scientific">Polyplosphaeria fusca</name>
    <dbReference type="NCBI Taxonomy" id="682080"/>
    <lineage>
        <taxon>Eukaryota</taxon>
        <taxon>Fungi</taxon>
        <taxon>Dikarya</taxon>
        <taxon>Ascomycota</taxon>
        <taxon>Pezizomycotina</taxon>
        <taxon>Dothideomycetes</taxon>
        <taxon>Pleosporomycetidae</taxon>
        <taxon>Pleosporales</taxon>
        <taxon>Tetraplosphaeriaceae</taxon>
        <taxon>Polyplosphaeria</taxon>
    </lineage>
</organism>
<name>A0A9P4V2A3_9PLEO</name>
<dbReference type="Proteomes" id="UP000799444">
    <property type="component" value="Unassembled WGS sequence"/>
</dbReference>
<protein>
    <submittedName>
        <fullName evidence="1">Uncharacterized protein</fullName>
    </submittedName>
</protein>
<evidence type="ECO:0000313" key="1">
    <source>
        <dbReference type="EMBL" id="KAF2734056.1"/>
    </source>
</evidence>
<gene>
    <name evidence="1" type="ORF">EJ04DRAFT_256079</name>
</gene>
<comment type="caution">
    <text evidence="1">The sequence shown here is derived from an EMBL/GenBank/DDBJ whole genome shotgun (WGS) entry which is preliminary data.</text>
</comment>
<proteinExistence type="predicted"/>
<reference evidence="1" key="1">
    <citation type="journal article" date="2020" name="Stud. Mycol.">
        <title>101 Dothideomycetes genomes: a test case for predicting lifestyles and emergence of pathogens.</title>
        <authorList>
            <person name="Haridas S."/>
            <person name="Albert R."/>
            <person name="Binder M."/>
            <person name="Bloem J."/>
            <person name="Labutti K."/>
            <person name="Salamov A."/>
            <person name="Andreopoulos B."/>
            <person name="Baker S."/>
            <person name="Barry K."/>
            <person name="Bills G."/>
            <person name="Bluhm B."/>
            <person name="Cannon C."/>
            <person name="Castanera R."/>
            <person name="Culley D."/>
            <person name="Daum C."/>
            <person name="Ezra D."/>
            <person name="Gonzalez J."/>
            <person name="Henrissat B."/>
            <person name="Kuo A."/>
            <person name="Liang C."/>
            <person name="Lipzen A."/>
            <person name="Lutzoni F."/>
            <person name="Magnuson J."/>
            <person name="Mondo S."/>
            <person name="Nolan M."/>
            <person name="Ohm R."/>
            <person name="Pangilinan J."/>
            <person name="Park H.-J."/>
            <person name="Ramirez L."/>
            <person name="Alfaro M."/>
            <person name="Sun H."/>
            <person name="Tritt A."/>
            <person name="Yoshinaga Y."/>
            <person name="Zwiers L.-H."/>
            <person name="Turgeon B."/>
            <person name="Goodwin S."/>
            <person name="Spatafora J."/>
            <person name="Crous P."/>
            <person name="Grigoriev I."/>
        </authorList>
    </citation>
    <scope>NUCLEOTIDE SEQUENCE</scope>
    <source>
        <strain evidence="1">CBS 125425</strain>
    </source>
</reference>
<keyword evidence="2" id="KW-1185">Reference proteome</keyword>
<dbReference type="EMBL" id="ML996153">
    <property type="protein sequence ID" value="KAF2734056.1"/>
    <property type="molecule type" value="Genomic_DNA"/>
</dbReference>
<dbReference type="AlphaFoldDB" id="A0A9P4V2A3"/>
<accession>A0A9P4V2A3</accession>
<evidence type="ECO:0000313" key="2">
    <source>
        <dbReference type="Proteomes" id="UP000799444"/>
    </source>
</evidence>
<sequence length="106" mass="12153">MILRHHYIPFCLPQNASVSLNMSYTRDTYRFAFYKNAAFSRRSIINSSHLISQPKLNSFHQHRHNIANSKSIAQLLFRAILVKQSTRAVTMHAPLPIHPGNILSTP</sequence>